<name>A0ABV5JTD8_9ACTN</name>
<dbReference type="Gene3D" id="3.40.50.150">
    <property type="entry name" value="Vaccinia Virus protein VP39"/>
    <property type="match status" value="1"/>
</dbReference>
<dbReference type="PANTHER" id="PTHR11579:SF0">
    <property type="entry name" value="PROTEIN-L-ISOASPARTATE(D-ASPARTATE) O-METHYLTRANSFERASE"/>
    <property type="match status" value="1"/>
</dbReference>
<sequence>MPNSGRQQEISEAMRRQDRRRFLPPEVVDEHARDAPLPIGYGQTNSQPSTVAAMLELLDPFPGMRVLDVGSGSGWTSAILGELGGPDSIVHAVERVPELVDRSRLAINQEWVQVHPAQPGVLGLPDLAPFDRILVSAMADDIPTELVGQLADGGIMVAPWGEVMHRVRRRGDDVRITEHGGYVFVPLIHTRF</sequence>
<evidence type="ECO:0000256" key="8">
    <source>
        <dbReference type="ARBA" id="ARBA00022691"/>
    </source>
</evidence>
<dbReference type="PANTHER" id="PTHR11579">
    <property type="entry name" value="PROTEIN-L-ISOASPARTATE O-METHYLTRANSFERASE"/>
    <property type="match status" value="1"/>
</dbReference>
<dbReference type="RefSeq" id="WP_182630780.1">
    <property type="nucleotide sequence ID" value="NZ_JAALDM010000011.1"/>
</dbReference>
<evidence type="ECO:0000256" key="6">
    <source>
        <dbReference type="ARBA" id="ARBA00022603"/>
    </source>
</evidence>
<keyword evidence="8" id="KW-0949">S-adenosyl-L-methionine</keyword>
<gene>
    <name evidence="13" type="ORF">ACFFVD_09200</name>
</gene>
<evidence type="ECO:0000256" key="11">
    <source>
        <dbReference type="ARBA" id="ARBA00031350"/>
    </source>
</evidence>
<evidence type="ECO:0000256" key="5">
    <source>
        <dbReference type="ARBA" id="ARBA00022490"/>
    </source>
</evidence>
<evidence type="ECO:0000256" key="10">
    <source>
        <dbReference type="ARBA" id="ARBA00031323"/>
    </source>
</evidence>
<accession>A0ABV5JTD8</accession>
<evidence type="ECO:0000256" key="12">
    <source>
        <dbReference type="SAM" id="MobiDB-lite"/>
    </source>
</evidence>
<dbReference type="InterPro" id="IPR029063">
    <property type="entry name" value="SAM-dependent_MTases_sf"/>
</dbReference>
<comment type="caution">
    <text evidence="13">The sequence shown here is derived from an EMBL/GenBank/DDBJ whole genome shotgun (WGS) entry which is preliminary data.</text>
</comment>
<dbReference type="EMBL" id="JBHMDY010000004">
    <property type="protein sequence ID" value="MFB9259979.1"/>
    <property type="molecule type" value="Genomic_DNA"/>
</dbReference>
<dbReference type="EC" id="2.1.1.77" evidence="3"/>
<dbReference type="Pfam" id="PF01135">
    <property type="entry name" value="PCMT"/>
    <property type="match status" value="1"/>
</dbReference>
<evidence type="ECO:0000256" key="4">
    <source>
        <dbReference type="ARBA" id="ARBA00013346"/>
    </source>
</evidence>
<keyword evidence="14" id="KW-1185">Reference proteome</keyword>
<feature type="compositionally biased region" description="Basic and acidic residues" evidence="12">
    <location>
        <begin position="12"/>
        <end position="22"/>
    </location>
</feature>
<dbReference type="CDD" id="cd02440">
    <property type="entry name" value="AdoMet_MTases"/>
    <property type="match status" value="1"/>
</dbReference>
<comment type="subcellular location">
    <subcellularLocation>
        <location evidence="1">Cytoplasm</location>
    </subcellularLocation>
</comment>
<evidence type="ECO:0000256" key="1">
    <source>
        <dbReference type="ARBA" id="ARBA00004496"/>
    </source>
</evidence>
<evidence type="ECO:0000313" key="13">
    <source>
        <dbReference type="EMBL" id="MFB9259979.1"/>
    </source>
</evidence>
<evidence type="ECO:0000256" key="2">
    <source>
        <dbReference type="ARBA" id="ARBA00005369"/>
    </source>
</evidence>
<evidence type="ECO:0000313" key="14">
    <source>
        <dbReference type="Proteomes" id="UP001589700"/>
    </source>
</evidence>
<proteinExistence type="inferred from homology"/>
<keyword evidence="6" id="KW-0489">Methyltransferase</keyword>
<evidence type="ECO:0000256" key="9">
    <source>
        <dbReference type="ARBA" id="ARBA00030757"/>
    </source>
</evidence>
<reference evidence="13 14" key="1">
    <citation type="submission" date="2024-09" db="EMBL/GenBank/DDBJ databases">
        <authorList>
            <person name="Sun Q."/>
            <person name="Mori K."/>
        </authorList>
    </citation>
    <scope>NUCLEOTIDE SEQUENCE [LARGE SCALE GENOMIC DNA]</scope>
    <source>
        <strain evidence="13 14">CCM 7659</strain>
    </source>
</reference>
<dbReference type="Proteomes" id="UP001589700">
    <property type="component" value="Unassembled WGS sequence"/>
</dbReference>
<comment type="similarity">
    <text evidence="2">Belongs to the methyltransferase superfamily. L-isoaspartyl/D-aspartyl protein methyltransferase family.</text>
</comment>
<organism evidence="13 14">
    <name type="scientific">Dietzia aerolata</name>
    <dbReference type="NCBI Taxonomy" id="595984"/>
    <lineage>
        <taxon>Bacteria</taxon>
        <taxon>Bacillati</taxon>
        <taxon>Actinomycetota</taxon>
        <taxon>Actinomycetes</taxon>
        <taxon>Mycobacteriales</taxon>
        <taxon>Dietziaceae</taxon>
        <taxon>Dietzia</taxon>
    </lineage>
</organism>
<evidence type="ECO:0000256" key="7">
    <source>
        <dbReference type="ARBA" id="ARBA00022679"/>
    </source>
</evidence>
<protein>
    <recommendedName>
        <fullName evidence="4">Protein-L-isoaspartate O-methyltransferase</fullName>
        <ecNumber evidence="3">2.1.1.77</ecNumber>
    </recommendedName>
    <alternativeName>
        <fullName evidence="11">L-isoaspartyl protein carboxyl methyltransferase</fullName>
    </alternativeName>
    <alternativeName>
        <fullName evidence="9">Protein L-isoaspartyl methyltransferase</fullName>
    </alternativeName>
    <alternativeName>
        <fullName evidence="10">Protein-beta-aspartate methyltransferase</fullName>
    </alternativeName>
</protein>
<dbReference type="InterPro" id="IPR000682">
    <property type="entry name" value="PCMT"/>
</dbReference>
<feature type="compositionally biased region" description="Polar residues" evidence="12">
    <location>
        <begin position="1"/>
        <end position="10"/>
    </location>
</feature>
<keyword evidence="5" id="KW-0963">Cytoplasm</keyword>
<feature type="region of interest" description="Disordered" evidence="12">
    <location>
        <begin position="1"/>
        <end position="22"/>
    </location>
</feature>
<evidence type="ECO:0000256" key="3">
    <source>
        <dbReference type="ARBA" id="ARBA00011890"/>
    </source>
</evidence>
<keyword evidence="7" id="KW-0808">Transferase</keyword>
<dbReference type="SUPFAM" id="SSF53335">
    <property type="entry name" value="S-adenosyl-L-methionine-dependent methyltransferases"/>
    <property type="match status" value="1"/>
</dbReference>